<comment type="similarity">
    <text evidence="1">Belongs to the bacterial histone-like protein family.</text>
</comment>
<dbReference type="InterPro" id="IPR010992">
    <property type="entry name" value="IHF-like_DNA-bd_dom_sf"/>
</dbReference>
<evidence type="ECO:0000313" key="2">
    <source>
        <dbReference type="EMBL" id="NDY41971.1"/>
    </source>
</evidence>
<dbReference type="GO" id="GO:0030527">
    <property type="term" value="F:structural constituent of chromatin"/>
    <property type="evidence" value="ECO:0007669"/>
    <property type="project" value="InterPro"/>
</dbReference>
<dbReference type="AlphaFoldDB" id="A0A6N9TL28"/>
<dbReference type="PANTHER" id="PTHR33175:SF5">
    <property type="entry name" value="INTEGRATION HOST FACTOR SUBUNIT BETA"/>
    <property type="match status" value="1"/>
</dbReference>
<dbReference type="SUPFAM" id="SSF47729">
    <property type="entry name" value="IHF-like DNA-binding proteins"/>
    <property type="match status" value="1"/>
</dbReference>
<reference evidence="2 3" key="1">
    <citation type="submission" date="2020-02" db="EMBL/GenBank/DDBJ databases">
        <title>Comparative genomics of sulfur disproportionating microorganisms.</title>
        <authorList>
            <person name="Ward L.M."/>
            <person name="Bertran E."/>
            <person name="Johnston D.T."/>
        </authorList>
    </citation>
    <scope>NUCLEOTIDE SEQUENCE [LARGE SCALE GENOMIC DNA]</scope>
    <source>
        <strain evidence="2 3">DSM 100025</strain>
    </source>
</reference>
<dbReference type="Gene3D" id="4.10.520.10">
    <property type="entry name" value="IHF-like DNA-binding proteins"/>
    <property type="match status" value="1"/>
</dbReference>
<dbReference type="InterPro" id="IPR000119">
    <property type="entry name" value="Hist_DNA-bd"/>
</dbReference>
<dbReference type="PRINTS" id="PR01727">
    <property type="entry name" value="DNABINDINGHU"/>
</dbReference>
<evidence type="ECO:0000256" key="1">
    <source>
        <dbReference type="RuleBase" id="RU003939"/>
    </source>
</evidence>
<dbReference type="SMART" id="SM00411">
    <property type="entry name" value="BHL"/>
    <property type="match status" value="1"/>
</dbReference>
<dbReference type="CDD" id="cd13836">
    <property type="entry name" value="IHF_B"/>
    <property type="match status" value="1"/>
</dbReference>
<name>A0A6N9TL28_DISTH</name>
<evidence type="ECO:0000313" key="3">
    <source>
        <dbReference type="Proteomes" id="UP000469346"/>
    </source>
</evidence>
<dbReference type="GO" id="GO:0003677">
    <property type="term" value="F:DNA binding"/>
    <property type="evidence" value="ECO:0007669"/>
    <property type="project" value="InterPro"/>
</dbReference>
<protein>
    <submittedName>
        <fullName evidence="2">Integration host factor subunit beta</fullName>
    </submittedName>
</protein>
<dbReference type="EMBL" id="JAAGRR010000027">
    <property type="protein sequence ID" value="NDY41971.1"/>
    <property type="molecule type" value="Genomic_DNA"/>
</dbReference>
<accession>A0A6N9TL28</accession>
<proteinExistence type="inferred from homology"/>
<dbReference type="PANTHER" id="PTHR33175">
    <property type="entry name" value="DNA-BINDING PROTEIN HU"/>
    <property type="match status" value="1"/>
</dbReference>
<keyword evidence="3" id="KW-1185">Reference proteome</keyword>
<gene>
    <name evidence="2" type="ORF">G3N55_03790</name>
</gene>
<sequence>MNKSELMEGVAERADLPRAHAEAVVKEIFAAMTEALVSGEGVEIRGFGSFVVKSYRPYTGRNPKTGEKIPVAPKKLPFFKVGKELRERVQRGRGS</sequence>
<dbReference type="GO" id="GO:0005829">
    <property type="term" value="C:cytosol"/>
    <property type="evidence" value="ECO:0007669"/>
    <property type="project" value="TreeGrafter"/>
</dbReference>
<dbReference type="RefSeq" id="WP_163298120.1">
    <property type="nucleotide sequence ID" value="NZ_JAAGRR010000027.1"/>
</dbReference>
<organism evidence="2 3">
    <name type="scientific">Dissulfurirhabdus thermomarina</name>
    <dbReference type="NCBI Taxonomy" id="1765737"/>
    <lineage>
        <taxon>Bacteria</taxon>
        <taxon>Deltaproteobacteria</taxon>
        <taxon>Dissulfurirhabdaceae</taxon>
        <taxon>Dissulfurirhabdus</taxon>
    </lineage>
</organism>
<dbReference type="Proteomes" id="UP000469346">
    <property type="component" value="Unassembled WGS sequence"/>
</dbReference>
<dbReference type="Pfam" id="PF00216">
    <property type="entry name" value="Bac_DNA_binding"/>
    <property type="match status" value="1"/>
</dbReference>
<comment type="caution">
    <text evidence="2">The sequence shown here is derived from an EMBL/GenBank/DDBJ whole genome shotgun (WGS) entry which is preliminary data.</text>
</comment>